<evidence type="ECO:0000313" key="10">
    <source>
        <dbReference type="Proteomes" id="UP001168883"/>
    </source>
</evidence>
<dbReference type="InterPro" id="IPR003593">
    <property type="entry name" value="AAA+_ATPase"/>
</dbReference>
<sequence length="362" mass="40760">MNDSQPVLEMINVVKDYGHFTAIKRLNLSVGKGEFFSIIGPSGCGKTTILKMIAGFEYPTGGEIRISGVNASGQPPYQRNVNTVFQNYALFPHMTVLQNVAYPLKIKQVPKAEMAKRVMDSLDMVSMREYADRRPDQLSGGQKQRVALARALISSPDILLLDEPLSALDFHLRQDMQKILKHLQREVGITFIYITHDQGEALSLSDRIAVMKRGRLHQVGTPAEIYNHPKTKFVAGFIGKTNLLPGRMIQDHLFQCENGETFRVEAPNDPNAACLSIRPEKIRFAPEDDTYTNKIEGAFVLEETYYGSETEVLLKLKGELPFLLRITEQDKHRRIAPGTFVDLYFRTEDAAVVQNTGETDEQ</sequence>
<comment type="similarity">
    <text evidence="7">Belongs to the ABC transporter superfamily. Spermidine/putrescine importer (TC 3.A.1.11.1) family.</text>
</comment>
<reference evidence="9" key="1">
    <citation type="submission" date="2023-07" db="EMBL/GenBank/DDBJ databases">
        <authorList>
            <person name="Aktuganov G."/>
            <person name="Boyko T."/>
            <person name="Delegan Y."/>
            <person name="Galimzianova N."/>
            <person name="Gilvanova E."/>
            <person name="Korobov V."/>
            <person name="Kuzmina L."/>
            <person name="Melentiev A."/>
            <person name="Milman P."/>
            <person name="Ryabova A."/>
            <person name="Stupak E."/>
            <person name="Yasakov T."/>
            <person name="Zharikova N."/>
            <person name="Zhurenko E."/>
        </authorList>
    </citation>
    <scope>NUCLEOTIDE SEQUENCE</scope>
    <source>
        <strain evidence="9">IB-739</strain>
    </source>
</reference>
<evidence type="ECO:0000256" key="7">
    <source>
        <dbReference type="RuleBase" id="RU364083"/>
    </source>
</evidence>
<keyword evidence="2 7" id="KW-1003">Cell membrane</keyword>
<keyword evidence="4 7" id="KW-0067">ATP-binding</keyword>
<comment type="caution">
    <text evidence="9">The sequence shown here is derived from an EMBL/GenBank/DDBJ whole genome shotgun (WGS) entry which is preliminary data.</text>
</comment>
<dbReference type="PROSITE" id="PS50893">
    <property type="entry name" value="ABC_TRANSPORTER_2"/>
    <property type="match status" value="1"/>
</dbReference>
<keyword evidence="1 7" id="KW-0813">Transport</keyword>
<keyword evidence="10" id="KW-1185">Reference proteome</keyword>
<dbReference type="InterPro" id="IPR027417">
    <property type="entry name" value="P-loop_NTPase"/>
</dbReference>
<dbReference type="PANTHER" id="PTHR42781:SF4">
    <property type="entry name" value="SPERMIDINE_PUTRESCINE IMPORT ATP-BINDING PROTEIN POTA"/>
    <property type="match status" value="1"/>
</dbReference>
<dbReference type="EMBL" id="JAUMKJ010000002">
    <property type="protein sequence ID" value="MDO3675871.1"/>
    <property type="molecule type" value="Genomic_DNA"/>
</dbReference>
<dbReference type="NCBIfam" id="TIGR01187">
    <property type="entry name" value="potA"/>
    <property type="match status" value="1"/>
</dbReference>
<evidence type="ECO:0000256" key="4">
    <source>
        <dbReference type="ARBA" id="ARBA00022840"/>
    </source>
</evidence>
<keyword evidence="6 7" id="KW-0472">Membrane</keyword>
<dbReference type="PANTHER" id="PTHR42781">
    <property type="entry name" value="SPERMIDINE/PUTRESCINE IMPORT ATP-BINDING PROTEIN POTA"/>
    <property type="match status" value="1"/>
</dbReference>
<keyword evidence="5 7" id="KW-1278">Translocase</keyword>
<dbReference type="EC" id="7.6.2.11" evidence="7"/>
<dbReference type="SUPFAM" id="SSF52540">
    <property type="entry name" value="P-loop containing nucleoside triphosphate hydrolases"/>
    <property type="match status" value="1"/>
</dbReference>
<comment type="subunit">
    <text evidence="7">The complex is composed of two ATP-binding proteins (PotA), two transmembrane proteins (PotB and PotC) and a solute-binding protein (PotD).</text>
</comment>
<evidence type="ECO:0000256" key="3">
    <source>
        <dbReference type="ARBA" id="ARBA00022741"/>
    </source>
</evidence>
<name>A0ABT8V367_9BACL</name>
<dbReference type="SMART" id="SM00382">
    <property type="entry name" value="AAA"/>
    <property type="match status" value="1"/>
</dbReference>
<organism evidence="9 10">
    <name type="scientific">Paenibacillus ehimensis</name>
    <dbReference type="NCBI Taxonomy" id="79264"/>
    <lineage>
        <taxon>Bacteria</taxon>
        <taxon>Bacillati</taxon>
        <taxon>Bacillota</taxon>
        <taxon>Bacilli</taxon>
        <taxon>Bacillales</taxon>
        <taxon>Paenibacillaceae</taxon>
        <taxon>Paenibacillus</taxon>
    </lineage>
</organism>
<dbReference type="InterPro" id="IPR005893">
    <property type="entry name" value="PotA-like"/>
</dbReference>
<dbReference type="InterPro" id="IPR008995">
    <property type="entry name" value="Mo/tungstate-bd_C_term_dom"/>
</dbReference>
<evidence type="ECO:0000313" key="9">
    <source>
        <dbReference type="EMBL" id="MDO3675871.1"/>
    </source>
</evidence>
<evidence type="ECO:0000256" key="1">
    <source>
        <dbReference type="ARBA" id="ARBA00022448"/>
    </source>
</evidence>
<feature type="domain" description="ABC transporter" evidence="8">
    <location>
        <begin position="8"/>
        <end position="238"/>
    </location>
</feature>
<comment type="catalytic activity">
    <reaction evidence="7">
        <text>ATP + H2O + polyamine-[polyamine-binding protein]Side 1 = ADP + phosphate + polyamineSide 2 + [polyamine-binding protein]Side 1.</text>
        <dbReference type="EC" id="7.6.2.11"/>
    </reaction>
</comment>
<accession>A0ABT8V367</accession>
<dbReference type="GO" id="GO:0005524">
    <property type="term" value="F:ATP binding"/>
    <property type="evidence" value="ECO:0007669"/>
    <property type="project" value="UniProtKB-KW"/>
</dbReference>
<dbReference type="Gene3D" id="2.40.50.100">
    <property type="match status" value="1"/>
</dbReference>
<dbReference type="Gene3D" id="3.40.50.300">
    <property type="entry name" value="P-loop containing nucleotide triphosphate hydrolases"/>
    <property type="match status" value="1"/>
</dbReference>
<evidence type="ECO:0000256" key="5">
    <source>
        <dbReference type="ARBA" id="ARBA00022967"/>
    </source>
</evidence>
<dbReference type="InterPro" id="IPR013611">
    <property type="entry name" value="Transp-assoc_OB_typ2"/>
</dbReference>
<evidence type="ECO:0000259" key="8">
    <source>
        <dbReference type="PROSITE" id="PS50893"/>
    </source>
</evidence>
<dbReference type="InterPro" id="IPR017871">
    <property type="entry name" value="ABC_transporter-like_CS"/>
</dbReference>
<evidence type="ECO:0000256" key="6">
    <source>
        <dbReference type="ARBA" id="ARBA00023136"/>
    </source>
</evidence>
<dbReference type="Proteomes" id="UP001168883">
    <property type="component" value="Unassembled WGS sequence"/>
</dbReference>
<gene>
    <name evidence="7" type="primary">potA</name>
    <name evidence="9" type="ORF">Q3C12_02570</name>
</gene>
<dbReference type="InterPro" id="IPR050093">
    <property type="entry name" value="ABC_SmlMolc_Importer"/>
</dbReference>
<comment type="function">
    <text evidence="7">Part of the ABC transporter complex PotABCD involved in spermidine/putrescine import. Responsible for energy coupling to the transport system.</text>
</comment>
<evidence type="ECO:0000256" key="2">
    <source>
        <dbReference type="ARBA" id="ARBA00022475"/>
    </source>
</evidence>
<dbReference type="SUPFAM" id="SSF50331">
    <property type="entry name" value="MOP-like"/>
    <property type="match status" value="1"/>
</dbReference>
<dbReference type="Pfam" id="PF00005">
    <property type="entry name" value="ABC_tran"/>
    <property type="match status" value="1"/>
</dbReference>
<dbReference type="PROSITE" id="PS00211">
    <property type="entry name" value="ABC_TRANSPORTER_1"/>
    <property type="match status" value="1"/>
</dbReference>
<dbReference type="InterPro" id="IPR003439">
    <property type="entry name" value="ABC_transporter-like_ATP-bd"/>
</dbReference>
<keyword evidence="3 7" id="KW-0547">Nucleotide-binding</keyword>
<protein>
    <recommendedName>
        <fullName evidence="7">Spermidine/putrescine import ATP-binding protein PotA</fullName>
        <ecNumber evidence="7">7.6.2.11</ecNumber>
    </recommendedName>
</protein>
<dbReference type="RefSeq" id="WP_302877155.1">
    <property type="nucleotide sequence ID" value="NZ_JARLKN010000022.1"/>
</dbReference>
<proteinExistence type="inferred from homology"/>
<dbReference type="Pfam" id="PF08402">
    <property type="entry name" value="TOBE_2"/>
    <property type="match status" value="1"/>
</dbReference>